<dbReference type="AlphaFoldDB" id="A0A8B9ETU6"/>
<feature type="compositionally biased region" description="Low complexity" evidence="1">
    <location>
        <begin position="9"/>
        <end position="23"/>
    </location>
</feature>
<keyword evidence="3" id="KW-1185">Reference proteome</keyword>
<reference evidence="2" key="1">
    <citation type="submission" date="2025-08" db="UniProtKB">
        <authorList>
            <consortium name="Ensembl"/>
        </authorList>
    </citation>
    <scope>IDENTIFICATION</scope>
</reference>
<feature type="compositionally biased region" description="Low complexity" evidence="1">
    <location>
        <begin position="37"/>
        <end position="48"/>
    </location>
</feature>
<dbReference type="Proteomes" id="UP000694521">
    <property type="component" value="Unplaced"/>
</dbReference>
<evidence type="ECO:0000256" key="1">
    <source>
        <dbReference type="SAM" id="MobiDB-lite"/>
    </source>
</evidence>
<evidence type="ECO:0000313" key="2">
    <source>
        <dbReference type="Ensembl" id="ENSACDP00005026567.1"/>
    </source>
</evidence>
<reference evidence="2" key="2">
    <citation type="submission" date="2025-09" db="UniProtKB">
        <authorList>
            <consortium name="Ensembl"/>
        </authorList>
    </citation>
    <scope>IDENTIFICATION</scope>
</reference>
<organism evidence="2 3">
    <name type="scientific">Anser cygnoides</name>
    <name type="common">Swan goose</name>
    <dbReference type="NCBI Taxonomy" id="8845"/>
    <lineage>
        <taxon>Eukaryota</taxon>
        <taxon>Metazoa</taxon>
        <taxon>Chordata</taxon>
        <taxon>Craniata</taxon>
        <taxon>Vertebrata</taxon>
        <taxon>Euteleostomi</taxon>
        <taxon>Archelosauria</taxon>
        <taxon>Archosauria</taxon>
        <taxon>Dinosauria</taxon>
        <taxon>Saurischia</taxon>
        <taxon>Theropoda</taxon>
        <taxon>Coelurosauria</taxon>
        <taxon>Aves</taxon>
        <taxon>Neognathae</taxon>
        <taxon>Galloanserae</taxon>
        <taxon>Anseriformes</taxon>
        <taxon>Anatidae</taxon>
        <taxon>Anserinae</taxon>
        <taxon>Anser</taxon>
    </lineage>
</organism>
<protein>
    <submittedName>
        <fullName evidence="2">Uncharacterized protein</fullName>
    </submittedName>
</protein>
<accession>A0A8B9ETU6</accession>
<sequence length="159" mass="16090">MQDPPGAVQDPPGGMQDPPGAMQDPPGAMQDPPGAMQDPPGGVQDPPGAMQDPPGAVQDPPGGMQDPPGAMQDPPGAMQDLLCPAARRQRGLCCPPAPLAAANGVWVAFRDKGPPATRASTPSDFSFAPRAAAKCPVSPLSSSKTPIFVISPQAVVMVL</sequence>
<feature type="compositionally biased region" description="Low complexity" evidence="1">
    <location>
        <begin position="58"/>
        <end position="72"/>
    </location>
</feature>
<evidence type="ECO:0000313" key="3">
    <source>
        <dbReference type="Proteomes" id="UP000694521"/>
    </source>
</evidence>
<feature type="region of interest" description="Disordered" evidence="1">
    <location>
        <begin position="1"/>
        <end position="81"/>
    </location>
</feature>
<proteinExistence type="predicted"/>
<name>A0A8B9ETU6_ANSCY</name>
<dbReference type="Ensembl" id="ENSACDT00005031681.1">
    <property type="protein sequence ID" value="ENSACDP00005026567.1"/>
    <property type="gene ID" value="ENSACDG00005019218.1"/>
</dbReference>